<dbReference type="EMBL" id="FRBL01000002">
    <property type="protein sequence ID" value="SHL19490.1"/>
    <property type="molecule type" value="Genomic_DNA"/>
</dbReference>
<keyword evidence="1" id="KW-0732">Signal</keyword>
<keyword evidence="3" id="KW-1185">Reference proteome</keyword>
<gene>
    <name evidence="2" type="ORF">SAMN05444266_102393</name>
</gene>
<proteinExistence type="predicted"/>
<dbReference type="RefSeq" id="WP_073079166.1">
    <property type="nucleotide sequence ID" value="NZ_FRBL01000002.1"/>
</dbReference>
<reference evidence="2 3" key="1">
    <citation type="submission" date="2016-11" db="EMBL/GenBank/DDBJ databases">
        <authorList>
            <person name="Jaros S."/>
            <person name="Januszkiewicz K."/>
            <person name="Wedrychowicz H."/>
        </authorList>
    </citation>
    <scope>NUCLEOTIDE SEQUENCE [LARGE SCALE GENOMIC DNA]</scope>
    <source>
        <strain evidence="2 3">DSM 27406</strain>
    </source>
</reference>
<accession>A0A1M6YMY4</accession>
<sequence>MIKHLLLLTCLLATIHTMGQTTKPAAKKPAAATSGKRPTKLVSTWGNFLSDSLPKNELVKLIDSALIVRDEKGAKYPVISFAFTYETREAYLNDTTGQPGLYKDYIGNNFQDARMDSVWRKGMKEKLEKGNVLYFDEILIQYSADKIYKAPALKFIVR</sequence>
<evidence type="ECO:0000256" key="1">
    <source>
        <dbReference type="SAM" id="SignalP"/>
    </source>
</evidence>
<dbReference type="Proteomes" id="UP000184420">
    <property type="component" value="Unassembled WGS sequence"/>
</dbReference>
<dbReference type="AlphaFoldDB" id="A0A1M6YMY4"/>
<protein>
    <submittedName>
        <fullName evidence="2">Uncharacterized protein</fullName>
    </submittedName>
</protein>
<feature type="signal peptide" evidence="1">
    <location>
        <begin position="1"/>
        <end position="19"/>
    </location>
</feature>
<evidence type="ECO:0000313" key="3">
    <source>
        <dbReference type="Proteomes" id="UP000184420"/>
    </source>
</evidence>
<feature type="chain" id="PRO_5012545419" evidence="1">
    <location>
        <begin position="20"/>
        <end position="158"/>
    </location>
</feature>
<name>A0A1M6YMY4_9BACT</name>
<organism evidence="2 3">
    <name type="scientific">Chitinophaga jiangningensis</name>
    <dbReference type="NCBI Taxonomy" id="1419482"/>
    <lineage>
        <taxon>Bacteria</taxon>
        <taxon>Pseudomonadati</taxon>
        <taxon>Bacteroidota</taxon>
        <taxon>Chitinophagia</taxon>
        <taxon>Chitinophagales</taxon>
        <taxon>Chitinophagaceae</taxon>
        <taxon>Chitinophaga</taxon>
    </lineage>
</organism>
<dbReference type="OrthoDB" id="675845at2"/>
<evidence type="ECO:0000313" key="2">
    <source>
        <dbReference type="EMBL" id="SHL19490.1"/>
    </source>
</evidence>